<dbReference type="PANTHER" id="PTHR39161:SF1">
    <property type="entry name" value="ADAPTER PROTEIN MECA 1"/>
    <property type="match status" value="1"/>
</dbReference>
<dbReference type="Pfam" id="PF05389">
    <property type="entry name" value="MecA"/>
    <property type="match status" value="1"/>
</dbReference>
<dbReference type="PIRSF" id="PIRSF029008">
    <property type="entry name" value="MecA"/>
    <property type="match status" value="1"/>
</dbReference>
<dbReference type="GO" id="GO:0030674">
    <property type="term" value="F:protein-macromolecule adaptor activity"/>
    <property type="evidence" value="ECO:0007669"/>
    <property type="project" value="UniProtKB-UniRule"/>
</dbReference>
<name>A0AAF0YMV6_9STAP</name>
<evidence type="ECO:0000256" key="1">
    <source>
        <dbReference type="ARBA" id="ARBA00005397"/>
    </source>
</evidence>
<dbReference type="RefSeq" id="WP_102167206.1">
    <property type="nucleotide sequence ID" value="NZ_CP136964.1"/>
</dbReference>
<protein>
    <recommendedName>
        <fullName evidence="2">Adapter protein MecA</fullName>
    </recommendedName>
</protein>
<dbReference type="Gene3D" id="3.30.70.1950">
    <property type="match status" value="1"/>
</dbReference>
<dbReference type="KEGG" id="nmy:CJ229_008485"/>
<proteinExistence type="inferred from homology"/>
<reference evidence="4" key="1">
    <citation type="submission" date="2017-09" db="EMBL/GenBank/DDBJ databases">
        <title>Bacterial strain isolated from the female urinary microbiota.</title>
        <authorList>
            <person name="Thomas-White K."/>
            <person name="Kumar N."/>
            <person name="Forster S."/>
            <person name="Putonti C."/>
            <person name="Lawley T."/>
            <person name="Wolfe A.J."/>
        </authorList>
    </citation>
    <scope>NUCLEOTIDE SEQUENCE [LARGE SCALE GENOMIC DNA]</scope>
    <source>
        <strain evidence="4">UMB0959</strain>
    </source>
</reference>
<gene>
    <name evidence="2" type="primary">mecA</name>
    <name evidence="3" type="ORF">CJ229_008485</name>
</gene>
<evidence type="ECO:0000313" key="3">
    <source>
        <dbReference type="EMBL" id="WOS96107.1"/>
    </source>
</evidence>
<comment type="similarity">
    <text evidence="1 2">Belongs to the MecA family.</text>
</comment>
<organism evidence="3 4">
    <name type="scientific">Nosocomiicoccus massiliensis</name>
    <dbReference type="NCBI Taxonomy" id="1232430"/>
    <lineage>
        <taxon>Bacteria</taxon>
        <taxon>Bacillati</taxon>
        <taxon>Bacillota</taxon>
        <taxon>Bacilli</taxon>
        <taxon>Bacillales</taxon>
        <taxon>Staphylococcaceae</taxon>
        <taxon>Nosocomiicoccus</taxon>
    </lineage>
</organism>
<comment type="function">
    <text evidence="2">Enables the recognition and targeting of unfolded and aggregated proteins to the ClpC protease or to other proteins involved in proteolysis.</text>
</comment>
<keyword evidence="4" id="KW-1185">Reference proteome</keyword>
<dbReference type="AlphaFoldDB" id="A0AAF0YMV6"/>
<dbReference type="Proteomes" id="UP000243626">
    <property type="component" value="Chromosome"/>
</dbReference>
<accession>A0AAF0YMV6</accession>
<dbReference type="HAMAP" id="MF_01124">
    <property type="entry name" value="MecA"/>
    <property type="match status" value="1"/>
</dbReference>
<evidence type="ECO:0000256" key="2">
    <source>
        <dbReference type="HAMAP-Rule" id="MF_01124"/>
    </source>
</evidence>
<dbReference type="InterPro" id="IPR038471">
    <property type="entry name" value="MecA_C_sf"/>
</dbReference>
<comment type="domain">
    <text evidence="2">The N-terminal domain probably binds unfolded/aggregated proteins; the C-terminal domain interacts with ClpC.</text>
</comment>
<dbReference type="EMBL" id="CP136964">
    <property type="protein sequence ID" value="WOS96107.1"/>
    <property type="molecule type" value="Genomic_DNA"/>
</dbReference>
<dbReference type="PANTHER" id="PTHR39161">
    <property type="entry name" value="ADAPTER PROTEIN MECA"/>
    <property type="match status" value="1"/>
</dbReference>
<dbReference type="InterPro" id="IPR008681">
    <property type="entry name" value="Neg-reg_MecA"/>
</dbReference>
<evidence type="ECO:0000313" key="4">
    <source>
        <dbReference type="Proteomes" id="UP000243626"/>
    </source>
</evidence>
<comment type="subunit">
    <text evidence="2">Homodimer.</text>
</comment>
<sequence>MRFERIDDETLKFYISYNDIENRGFSREELWMDRKRGEEFFWKLMNEVSDEHTKEFMSDGPLWIQVHAFDRGIEVIVSKSQSENKNGFGLSSKHDDLELQQLLDETFNDDDDIDNKKDKDDLIEDFLETQESMDVEEFEKLKEMLQEEMERDYTRPFIVKFDDIDTLIDYSYRQEEDETLYDDLLLSYNNSFYYLVYFTNEGHPYAEKMKLNLLEYGERSDRNEAVLIEYGKTIMAYNVRRQLRKQFEIKK</sequence>